<comment type="caution">
    <text evidence="1">The sequence shown here is derived from an EMBL/GenBank/DDBJ whole genome shotgun (WGS) entry which is preliminary data.</text>
</comment>
<dbReference type="EMBL" id="LDOT01000020">
    <property type="protein sequence ID" value="KLV04734.1"/>
    <property type="molecule type" value="Genomic_DNA"/>
</dbReference>
<gene>
    <name evidence="1" type="ORF">ABT56_13480</name>
</gene>
<proteinExistence type="predicted"/>
<protein>
    <submittedName>
        <fullName evidence="1">Uncharacterized protein</fullName>
    </submittedName>
</protein>
<evidence type="ECO:0000313" key="1">
    <source>
        <dbReference type="EMBL" id="KLV04734.1"/>
    </source>
</evidence>
<sequence>MSFLNGRAAVRFHGMTEIGERFPRIHLGYLLTGFLGAVRLDNRIGVEANKMIFTPLTKNLIVKGK</sequence>
<organism evidence="1 2">
    <name type="scientific">Photobacterium aquae</name>
    <dbReference type="NCBI Taxonomy" id="1195763"/>
    <lineage>
        <taxon>Bacteria</taxon>
        <taxon>Pseudomonadati</taxon>
        <taxon>Pseudomonadota</taxon>
        <taxon>Gammaproteobacteria</taxon>
        <taxon>Vibrionales</taxon>
        <taxon>Vibrionaceae</taxon>
        <taxon>Photobacterium</taxon>
    </lineage>
</organism>
<dbReference type="Proteomes" id="UP000036097">
    <property type="component" value="Unassembled WGS sequence"/>
</dbReference>
<keyword evidence="2" id="KW-1185">Reference proteome</keyword>
<accession>A0A0J1GZ33</accession>
<reference evidence="1 2" key="1">
    <citation type="submission" date="2015-05" db="EMBL/GenBank/DDBJ databases">
        <title>Photobacterium galathea sp. nov.</title>
        <authorList>
            <person name="Machado H."/>
            <person name="Gram L."/>
        </authorList>
    </citation>
    <scope>NUCLEOTIDE SEQUENCE [LARGE SCALE GENOMIC DNA]</scope>
    <source>
        <strain evidence="1 2">CGMCC 1.12159</strain>
    </source>
</reference>
<evidence type="ECO:0000313" key="2">
    <source>
        <dbReference type="Proteomes" id="UP000036097"/>
    </source>
</evidence>
<dbReference type="PATRIC" id="fig|1195763.3.peg.2858"/>
<name>A0A0J1GZ33_9GAMM</name>
<dbReference type="AlphaFoldDB" id="A0A0J1GZ33"/>